<gene>
    <name evidence="1" type="ORF">D0T11_14060</name>
</gene>
<keyword evidence="2" id="KW-1185">Reference proteome</keyword>
<evidence type="ECO:0000313" key="1">
    <source>
        <dbReference type="EMBL" id="RIY08634.1"/>
    </source>
</evidence>
<name>A0A418QU05_9BACT</name>
<reference evidence="1 2" key="2">
    <citation type="submission" date="2019-01" db="EMBL/GenBank/DDBJ databases">
        <title>Hymenobacter humicola sp. nov., isolated from soils in Antarctica.</title>
        <authorList>
            <person name="Sedlacek I."/>
            <person name="Holochova P."/>
            <person name="Kralova S."/>
            <person name="Pantucek R."/>
            <person name="Stankova E."/>
            <person name="Vrbovska V."/>
            <person name="Kristofova L."/>
            <person name="Svec P."/>
            <person name="Busse H.-J."/>
        </authorList>
    </citation>
    <scope>NUCLEOTIDE SEQUENCE [LARGE SCALE GENOMIC DNA]</scope>
    <source>
        <strain evidence="1 2">CCM 8852</strain>
    </source>
</reference>
<sequence length="63" mass="6970">MPEKIALTGVAVRPRKPGRRSFPTPYSLLPTPYSLLPTPYSLLPHANGTRAASRVVVMRCHWG</sequence>
<dbReference type="Proteomes" id="UP000284250">
    <property type="component" value="Unassembled WGS sequence"/>
</dbReference>
<evidence type="ECO:0000313" key="2">
    <source>
        <dbReference type="Proteomes" id="UP000284250"/>
    </source>
</evidence>
<protein>
    <submittedName>
        <fullName evidence="1">Uncharacterized protein</fullName>
    </submittedName>
</protein>
<accession>A0A418QU05</accession>
<comment type="caution">
    <text evidence="1">The sequence shown here is derived from an EMBL/GenBank/DDBJ whole genome shotgun (WGS) entry which is preliminary data.</text>
</comment>
<dbReference type="EMBL" id="QYCN01000021">
    <property type="protein sequence ID" value="RIY08634.1"/>
    <property type="molecule type" value="Genomic_DNA"/>
</dbReference>
<proteinExistence type="predicted"/>
<organism evidence="1 2">
    <name type="scientific">Hymenobacter rubripertinctus</name>
    <dbReference type="NCBI Taxonomy" id="2029981"/>
    <lineage>
        <taxon>Bacteria</taxon>
        <taxon>Pseudomonadati</taxon>
        <taxon>Bacteroidota</taxon>
        <taxon>Cytophagia</taxon>
        <taxon>Cytophagales</taxon>
        <taxon>Hymenobacteraceae</taxon>
        <taxon>Hymenobacter</taxon>
    </lineage>
</organism>
<dbReference type="AlphaFoldDB" id="A0A418QU05"/>
<reference evidence="1 2" key="1">
    <citation type="submission" date="2018-09" db="EMBL/GenBank/DDBJ databases">
        <authorList>
            <person name="Zeman M."/>
            <person name="Pardy F."/>
        </authorList>
    </citation>
    <scope>NUCLEOTIDE SEQUENCE [LARGE SCALE GENOMIC DNA]</scope>
    <source>
        <strain evidence="1 2">CCM 8852</strain>
    </source>
</reference>